<reference evidence="1 2" key="1">
    <citation type="journal article" date="2019" name="Commun. Biol.">
        <title>The bagworm genome reveals a unique fibroin gene that provides high tensile strength.</title>
        <authorList>
            <person name="Kono N."/>
            <person name="Nakamura H."/>
            <person name="Ohtoshi R."/>
            <person name="Tomita M."/>
            <person name="Numata K."/>
            <person name="Arakawa K."/>
        </authorList>
    </citation>
    <scope>NUCLEOTIDE SEQUENCE [LARGE SCALE GENOMIC DNA]</scope>
</reference>
<dbReference type="EMBL" id="BGZK01001571">
    <property type="protein sequence ID" value="GBP82570.1"/>
    <property type="molecule type" value="Genomic_DNA"/>
</dbReference>
<dbReference type="OrthoDB" id="425681at2759"/>
<gene>
    <name evidence="1" type="ORF">EVAR_87816_1</name>
</gene>
<sequence length="146" mass="16573">MIECDILIEDKKVKQVKEFVYLGSLFTNAGKHDRDMEKRVNAGNKANGALLVIVNSKSVFKQARLAMHNAVLIPTLMYGSESWVWQKKNESRINAVEMRSLRSMCGVSRKDRCRNSDVGAVWFEGKCGDESRRRYVAVVRSSGKDE</sequence>
<proteinExistence type="predicted"/>
<protein>
    <submittedName>
        <fullName evidence="1">Uncharacterized protein</fullName>
    </submittedName>
</protein>
<accession>A0A4C1Z4K0</accession>
<organism evidence="1 2">
    <name type="scientific">Eumeta variegata</name>
    <name type="common">Bagworm moth</name>
    <name type="synonym">Eumeta japonica</name>
    <dbReference type="NCBI Taxonomy" id="151549"/>
    <lineage>
        <taxon>Eukaryota</taxon>
        <taxon>Metazoa</taxon>
        <taxon>Ecdysozoa</taxon>
        <taxon>Arthropoda</taxon>
        <taxon>Hexapoda</taxon>
        <taxon>Insecta</taxon>
        <taxon>Pterygota</taxon>
        <taxon>Neoptera</taxon>
        <taxon>Endopterygota</taxon>
        <taxon>Lepidoptera</taxon>
        <taxon>Glossata</taxon>
        <taxon>Ditrysia</taxon>
        <taxon>Tineoidea</taxon>
        <taxon>Psychidae</taxon>
        <taxon>Oiketicinae</taxon>
        <taxon>Eumeta</taxon>
    </lineage>
</organism>
<keyword evidence="2" id="KW-1185">Reference proteome</keyword>
<dbReference type="PANTHER" id="PTHR47027:SF30">
    <property type="entry name" value="THAP-TYPE DOMAIN-CONTAINING PROTEIN"/>
    <property type="match status" value="1"/>
</dbReference>
<dbReference type="AlphaFoldDB" id="A0A4C1Z4K0"/>
<dbReference type="PANTHER" id="PTHR47027">
    <property type="entry name" value="REVERSE TRANSCRIPTASE DOMAIN-CONTAINING PROTEIN"/>
    <property type="match status" value="1"/>
</dbReference>
<name>A0A4C1Z4K0_EUMVA</name>
<comment type="caution">
    <text evidence="1">The sequence shown here is derived from an EMBL/GenBank/DDBJ whole genome shotgun (WGS) entry which is preliminary data.</text>
</comment>
<evidence type="ECO:0000313" key="1">
    <source>
        <dbReference type="EMBL" id="GBP82570.1"/>
    </source>
</evidence>
<dbReference type="STRING" id="151549.A0A4C1Z4K0"/>
<evidence type="ECO:0000313" key="2">
    <source>
        <dbReference type="Proteomes" id="UP000299102"/>
    </source>
</evidence>
<dbReference type="Proteomes" id="UP000299102">
    <property type="component" value="Unassembled WGS sequence"/>
</dbReference>